<dbReference type="PANTHER" id="PTHR30055:SF119">
    <property type="entry name" value="NALC"/>
    <property type="match status" value="1"/>
</dbReference>
<dbReference type="InterPro" id="IPR001647">
    <property type="entry name" value="HTH_TetR"/>
</dbReference>
<accession>A0A328YMT7</accession>
<dbReference type="RefSeq" id="WP_111882780.1">
    <property type="nucleotide sequence ID" value="NZ_CBCSGC010000284.1"/>
</dbReference>
<dbReference type="PROSITE" id="PS50977">
    <property type="entry name" value="HTH_TETR_2"/>
    <property type="match status" value="1"/>
</dbReference>
<evidence type="ECO:0000313" key="7">
    <source>
        <dbReference type="Proteomes" id="UP000248856"/>
    </source>
</evidence>
<dbReference type="OrthoDB" id="8535430at2"/>
<reference evidence="6 7" key="1">
    <citation type="submission" date="2018-06" db="EMBL/GenBank/DDBJ databases">
        <title>Genomic Encyclopedia of Archaeal and Bacterial Type Strains, Phase II (KMG-II): from individual species to whole genera.</title>
        <authorList>
            <person name="Goeker M."/>
        </authorList>
    </citation>
    <scope>NUCLEOTIDE SEQUENCE [LARGE SCALE GENOMIC DNA]</scope>
    <source>
        <strain evidence="6 7">CFPB 3232</strain>
    </source>
</reference>
<dbReference type="InterPro" id="IPR050109">
    <property type="entry name" value="HTH-type_TetR-like_transc_reg"/>
</dbReference>
<evidence type="ECO:0000256" key="3">
    <source>
        <dbReference type="ARBA" id="ARBA00023163"/>
    </source>
</evidence>
<comment type="caution">
    <text evidence="6">The sequence shown here is derived from an EMBL/GenBank/DDBJ whole genome shotgun (WGS) entry which is preliminary data.</text>
</comment>
<feature type="DNA-binding region" description="H-T-H motif" evidence="4">
    <location>
        <begin position="29"/>
        <end position="48"/>
    </location>
</feature>
<keyword evidence="7" id="KW-1185">Reference proteome</keyword>
<keyword evidence="1" id="KW-0805">Transcription regulation</keyword>
<dbReference type="SUPFAM" id="SSF46689">
    <property type="entry name" value="Homeodomain-like"/>
    <property type="match status" value="1"/>
</dbReference>
<keyword evidence="3" id="KW-0804">Transcription</keyword>
<dbReference type="FunFam" id="1.10.10.60:FF:000141">
    <property type="entry name" value="TetR family transcriptional regulator"/>
    <property type="match status" value="1"/>
</dbReference>
<dbReference type="EMBL" id="QLTA01000102">
    <property type="protein sequence ID" value="RAR71396.1"/>
    <property type="molecule type" value="Genomic_DNA"/>
</dbReference>
<evidence type="ECO:0000256" key="2">
    <source>
        <dbReference type="ARBA" id="ARBA00023125"/>
    </source>
</evidence>
<dbReference type="InterPro" id="IPR009057">
    <property type="entry name" value="Homeodomain-like_sf"/>
</dbReference>
<name>A0A328YMT7_9BURK</name>
<evidence type="ECO:0000256" key="4">
    <source>
        <dbReference type="PROSITE-ProRule" id="PRU00335"/>
    </source>
</evidence>
<gene>
    <name evidence="6" type="ORF">AX018_11026</name>
</gene>
<dbReference type="GO" id="GO:0000976">
    <property type="term" value="F:transcription cis-regulatory region binding"/>
    <property type="evidence" value="ECO:0007669"/>
    <property type="project" value="TreeGrafter"/>
</dbReference>
<dbReference type="Gene3D" id="1.10.357.10">
    <property type="entry name" value="Tetracycline Repressor, domain 2"/>
    <property type="match status" value="1"/>
</dbReference>
<dbReference type="InterPro" id="IPR039536">
    <property type="entry name" value="TetR_C_Proteobacteria"/>
</dbReference>
<dbReference type="Gene3D" id="1.10.10.60">
    <property type="entry name" value="Homeodomain-like"/>
    <property type="match status" value="1"/>
</dbReference>
<organism evidence="6 7">
    <name type="scientific">Paracidovorax anthurii</name>
    <dbReference type="NCBI Taxonomy" id="78229"/>
    <lineage>
        <taxon>Bacteria</taxon>
        <taxon>Pseudomonadati</taxon>
        <taxon>Pseudomonadota</taxon>
        <taxon>Betaproteobacteria</taxon>
        <taxon>Burkholderiales</taxon>
        <taxon>Comamonadaceae</taxon>
        <taxon>Paracidovorax</taxon>
    </lineage>
</organism>
<dbReference type="Proteomes" id="UP000248856">
    <property type="component" value="Unassembled WGS sequence"/>
</dbReference>
<protein>
    <submittedName>
        <fullName evidence="6">TetR family transcriptional regulator</fullName>
    </submittedName>
</protein>
<evidence type="ECO:0000256" key="1">
    <source>
        <dbReference type="ARBA" id="ARBA00023015"/>
    </source>
</evidence>
<dbReference type="Pfam" id="PF14246">
    <property type="entry name" value="TetR_C_7"/>
    <property type="match status" value="1"/>
</dbReference>
<dbReference type="GO" id="GO:0003700">
    <property type="term" value="F:DNA-binding transcription factor activity"/>
    <property type="evidence" value="ECO:0007669"/>
    <property type="project" value="TreeGrafter"/>
</dbReference>
<keyword evidence="2 4" id="KW-0238">DNA-binding</keyword>
<evidence type="ECO:0000259" key="5">
    <source>
        <dbReference type="PROSITE" id="PS50977"/>
    </source>
</evidence>
<feature type="domain" description="HTH tetR-type" evidence="5">
    <location>
        <begin position="6"/>
        <end position="66"/>
    </location>
</feature>
<evidence type="ECO:0000313" key="6">
    <source>
        <dbReference type="EMBL" id="RAR71396.1"/>
    </source>
</evidence>
<dbReference type="PANTHER" id="PTHR30055">
    <property type="entry name" value="HTH-TYPE TRANSCRIPTIONAL REGULATOR RUTR"/>
    <property type="match status" value="1"/>
</dbReference>
<dbReference type="PRINTS" id="PR00455">
    <property type="entry name" value="HTHTETR"/>
</dbReference>
<dbReference type="Pfam" id="PF00440">
    <property type="entry name" value="TetR_N"/>
    <property type="match status" value="1"/>
</dbReference>
<dbReference type="AlphaFoldDB" id="A0A328YMT7"/>
<proteinExistence type="predicted"/>
<sequence length="206" mass="22184">MRVRTQARRDAILEAAVALFEEVGYEAASMNELAKRVGGSKATLYGYFPSKEQLLVAVVESVATAHLAEATAGLERALDAGTALRQALTDFGDEALKVLANDRNAISVYRMVLAEAGRSDIGRLFHEAGPSQCVDTLSRLMQGEMAGGRLSEADPRLRATQFLSLLTAEIDARLYQRDPPPVAPAAIHAMVERAVDFFLLGAVPRA</sequence>